<dbReference type="InterPro" id="IPR002347">
    <property type="entry name" value="SDR_fam"/>
</dbReference>
<sequence length="286" mass="30939">MTRPIFTPTYHHAPYPAITNAVATGKNVVITGGGKGIGKAIAFAFARAGAKGISIIARGEKQLEETAKELARKHSKVTIDYQVVDILDFDSVKAALERSATLHGSLDILINNAGYLSDQLPVATSPLPDWWSGFEVNVKGTLHATQAFLAVAHSPEATVITINSLASHVSSNVTKNYSSYCGSKLAAVNMMEHLQVEEPSLRVFSIQPGIIASDMQARAKGFTAEDEIELPGAFCVWLSNPEADFLKGRFVWANWDVEELKARAAEIVEKDLLTVRLSGWPTEGSF</sequence>
<keyword evidence="3" id="KW-0560">Oxidoreductase</keyword>
<evidence type="ECO:0000313" key="6">
    <source>
        <dbReference type="Proteomes" id="UP000799438"/>
    </source>
</evidence>
<dbReference type="Proteomes" id="UP000799438">
    <property type="component" value="Unassembled WGS sequence"/>
</dbReference>
<dbReference type="InterPro" id="IPR036291">
    <property type="entry name" value="NAD(P)-bd_dom_sf"/>
</dbReference>
<evidence type="ECO:0000256" key="3">
    <source>
        <dbReference type="ARBA" id="ARBA00023002"/>
    </source>
</evidence>
<dbReference type="PANTHER" id="PTHR42901">
    <property type="entry name" value="ALCOHOL DEHYDROGENASE"/>
    <property type="match status" value="1"/>
</dbReference>
<name>A0A6A6B817_9PEZI</name>
<evidence type="ECO:0000256" key="4">
    <source>
        <dbReference type="RuleBase" id="RU000363"/>
    </source>
</evidence>
<dbReference type="Gene3D" id="3.40.50.720">
    <property type="entry name" value="NAD(P)-binding Rossmann-like Domain"/>
    <property type="match status" value="1"/>
</dbReference>
<dbReference type="GeneID" id="54294631"/>
<reference evidence="5" key="1">
    <citation type="journal article" date="2020" name="Stud. Mycol.">
        <title>101 Dothideomycetes genomes: a test case for predicting lifestyles and emergence of pathogens.</title>
        <authorList>
            <person name="Haridas S."/>
            <person name="Albert R."/>
            <person name="Binder M."/>
            <person name="Bloem J."/>
            <person name="Labutti K."/>
            <person name="Salamov A."/>
            <person name="Andreopoulos B."/>
            <person name="Baker S."/>
            <person name="Barry K."/>
            <person name="Bills G."/>
            <person name="Bluhm B."/>
            <person name="Cannon C."/>
            <person name="Castanera R."/>
            <person name="Culley D."/>
            <person name="Daum C."/>
            <person name="Ezra D."/>
            <person name="Gonzalez J."/>
            <person name="Henrissat B."/>
            <person name="Kuo A."/>
            <person name="Liang C."/>
            <person name="Lipzen A."/>
            <person name="Lutzoni F."/>
            <person name="Magnuson J."/>
            <person name="Mondo S."/>
            <person name="Nolan M."/>
            <person name="Ohm R."/>
            <person name="Pangilinan J."/>
            <person name="Park H.-J."/>
            <person name="Ramirez L."/>
            <person name="Alfaro M."/>
            <person name="Sun H."/>
            <person name="Tritt A."/>
            <person name="Yoshinaga Y."/>
            <person name="Zwiers L.-H."/>
            <person name="Turgeon B."/>
            <person name="Goodwin S."/>
            <person name="Spatafora J."/>
            <person name="Crous P."/>
            <person name="Grigoriev I."/>
        </authorList>
    </citation>
    <scope>NUCLEOTIDE SEQUENCE</scope>
    <source>
        <strain evidence="5">CBS 121167</strain>
    </source>
</reference>
<dbReference type="Pfam" id="PF00106">
    <property type="entry name" value="adh_short"/>
    <property type="match status" value="1"/>
</dbReference>
<keyword evidence="6" id="KW-1185">Reference proteome</keyword>
<dbReference type="PRINTS" id="PR00080">
    <property type="entry name" value="SDRFAMILY"/>
</dbReference>
<proteinExistence type="inferred from homology"/>
<dbReference type="AlphaFoldDB" id="A0A6A6B817"/>
<evidence type="ECO:0000256" key="2">
    <source>
        <dbReference type="ARBA" id="ARBA00022857"/>
    </source>
</evidence>
<dbReference type="InterPro" id="IPR020904">
    <property type="entry name" value="Sc_DH/Rdtase_CS"/>
</dbReference>
<dbReference type="SUPFAM" id="SSF51735">
    <property type="entry name" value="NAD(P)-binding Rossmann-fold domains"/>
    <property type="match status" value="1"/>
</dbReference>
<dbReference type="PRINTS" id="PR00081">
    <property type="entry name" value="GDHRDH"/>
</dbReference>
<dbReference type="PANTHER" id="PTHR42901:SF1">
    <property type="entry name" value="ALCOHOL DEHYDROGENASE"/>
    <property type="match status" value="1"/>
</dbReference>
<gene>
    <name evidence="5" type="ORF">K452DRAFT_231027</name>
</gene>
<organism evidence="5 6">
    <name type="scientific">Aplosporella prunicola CBS 121167</name>
    <dbReference type="NCBI Taxonomy" id="1176127"/>
    <lineage>
        <taxon>Eukaryota</taxon>
        <taxon>Fungi</taxon>
        <taxon>Dikarya</taxon>
        <taxon>Ascomycota</taxon>
        <taxon>Pezizomycotina</taxon>
        <taxon>Dothideomycetes</taxon>
        <taxon>Dothideomycetes incertae sedis</taxon>
        <taxon>Botryosphaeriales</taxon>
        <taxon>Aplosporellaceae</taxon>
        <taxon>Aplosporella</taxon>
    </lineage>
</organism>
<dbReference type="PROSITE" id="PS00061">
    <property type="entry name" value="ADH_SHORT"/>
    <property type="match status" value="1"/>
</dbReference>
<dbReference type="OrthoDB" id="1933717at2759"/>
<keyword evidence="2" id="KW-0521">NADP</keyword>
<dbReference type="GO" id="GO:0016491">
    <property type="term" value="F:oxidoreductase activity"/>
    <property type="evidence" value="ECO:0007669"/>
    <property type="project" value="UniProtKB-KW"/>
</dbReference>
<dbReference type="EMBL" id="ML995490">
    <property type="protein sequence ID" value="KAF2140289.1"/>
    <property type="molecule type" value="Genomic_DNA"/>
</dbReference>
<evidence type="ECO:0000256" key="1">
    <source>
        <dbReference type="ARBA" id="ARBA00006484"/>
    </source>
</evidence>
<accession>A0A6A6B817</accession>
<comment type="similarity">
    <text evidence="1 4">Belongs to the short-chain dehydrogenases/reductases (SDR) family.</text>
</comment>
<dbReference type="RefSeq" id="XP_033396002.1">
    <property type="nucleotide sequence ID" value="XM_033537135.1"/>
</dbReference>
<protein>
    <submittedName>
        <fullName evidence="5">Uncharacterized protein</fullName>
    </submittedName>
</protein>
<evidence type="ECO:0000313" key="5">
    <source>
        <dbReference type="EMBL" id="KAF2140289.1"/>
    </source>
</evidence>